<evidence type="ECO:0000256" key="1">
    <source>
        <dbReference type="SAM" id="MobiDB-lite"/>
    </source>
</evidence>
<feature type="region of interest" description="Disordered" evidence="1">
    <location>
        <begin position="1"/>
        <end position="23"/>
    </location>
</feature>
<dbReference type="AlphaFoldDB" id="A0A7X0FDG5"/>
<proteinExistence type="predicted"/>
<accession>A0A7X0FDG5</accession>
<dbReference type="CDD" id="cd00569">
    <property type="entry name" value="HTH_Hin_like"/>
    <property type="match status" value="1"/>
</dbReference>
<comment type="caution">
    <text evidence="3">The sequence shown here is derived from an EMBL/GenBank/DDBJ whole genome shotgun (WGS) entry which is preliminary data.</text>
</comment>
<keyword evidence="4" id="KW-1185">Reference proteome</keyword>
<dbReference type="InterPro" id="IPR009057">
    <property type="entry name" value="Homeodomain-like_sf"/>
</dbReference>
<dbReference type="Proteomes" id="UP000536262">
    <property type="component" value="Unassembled WGS sequence"/>
</dbReference>
<dbReference type="SUPFAM" id="SSF46689">
    <property type="entry name" value="Homeodomain-like"/>
    <property type="match status" value="1"/>
</dbReference>
<evidence type="ECO:0000313" key="3">
    <source>
        <dbReference type="EMBL" id="MBB6357744.1"/>
    </source>
</evidence>
<reference evidence="3 4" key="1">
    <citation type="submission" date="2020-08" db="EMBL/GenBank/DDBJ databases">
        <title>Genomic Encyclopedia of Type Strains, Phase IV (KMG-IV): sequencing the most valuable type-strain genomes for metagenomic binning, comparative biology and taxonomic classification.</title>
        <authorList>
            <person name="Goeker M."/>
        </authorList>
    </citation>
    <scope>NUCLEOTIDE SEQUENCE [LARGE SCALE GENOMIC DNA]</scope>
    <source>
        <strain evidence="3 4">DSM 7051</strain>
    </source>
</reference>
<sequence length="97" mass="10938">MIERTQSGLQRAKSEGKALGRPARLNEKQKRYALVDLAGGMSISALARKFDASRQTIMRVRDEVSALRSSHNLSKHPFPFRLYPAQQDSFFTSLSKV</sequence>
<name>A0A7X0FDG5_9HYPH</name>
<feature type="compositionally biased region" description="Basic and acidic residues" evidence="1">
    <location>
        <begin position="12"/>
        <end position="23"/>
    </location>
</feature>
<gene>
    <name evidence="3" type="ORF">GGR00_005568</name>
</gene>
<dbReference type="GO" id="GO:0003677">
    <property type="term" value="F:DNA binding"/>
    <property type="evidence" value="ECO:0007669"/>
    <property type="project" value="InterPro"/>
</dbReference>
<organism evidence="3 4">
    <name type="scientific">Aminobacter aganoensis</name>
    <dbReference type="NCBI Taxonomy" id="83264"/>
    <lineage>
        <taxon>Bacteria</taxon>
        <taxon>Pseudomonadati</taxon>
        <taxon>Pseudomonadota</taxon>
        <taxon>Alphaproteobacteria</taxon>
        <taxon>Hyphomicrobiales</taxon>
        <taxon>Phyllobacteriaceae</taxon>
        <taxon>Aminobacter</taxon>
    </lineage>
</organism>
<dbReference type="GO" id="GO:0000150">
    <property type="term" value="F:DNA strand exchange activity"/>
    <property type="evidence" value="ECO:0007669"/>
    <property type="project" value="InterPro"/>
</dbReference>
<dbReference type="InterPro" id="IPR006120">
    <property type="entry name" value="Resolvase_HTH_dom"/>
</dbReference>
<feature type="domain" description="Resolvase HTH" evidence="2">
    <location>
        <begin position="20"/>
        <end position="60"/>
    </location>
</feature>
<dbReference type="EMBL" id="JACHOU010000030">
    <property type="protein sequence ID" value="MBB6357744.1"/>
    <property type="molecule type" value="Genomic_DNA"/>
</dbReference>
<evidence type="ECO:0000313" key="4">
    <source>
        <dbReference type="Proteomes" id="UP000536262"/>
    </source>
</evidence>
<dbReference type="Pfam" id="PF02796">
    <property type="entry name" value="HTH_7"/>
    <property type="match status" value="1"/>
</dbReference>
<evidence type="ECO:0000259" key="2">
    <source>
        <dbReference type="Pfam" id="PF02796"/>
    </source>
</evidence>
<protein>
    <submittedName>
        <fullName evidence="3">DNA invertase Pin-like site-specific DNA recombinase</fullName>
    </submittedName>
</protein>